<reference evidence="2" key="1">
    <citation type="submission" date="2022-12" db="EMBL/GenBank/DDBJ databases">
        <title>Draft genome assemblies for two species of Escallonia (Escalloniales).</title>
        <authorList>
            <person name="Chanderbali A."/>
            <person name="Dervinis C."/>
            <person name="Anghel I."/>
            <person name="Soltis D."/>
            <person name="Soltis P."/>
            <person name="Zapata F."/>
        </authorList>
    </citation>
    <scope>NUCLEOTIDE SEQUENCE</scope>
    <source>
        <strain evidence="2">UCBG92.1500</strain>
        <tissue evidence="2">Leaf</tissue>
    </source>
</reference>
<feature type="compositionally biased region" description="Acidic residues" evidence="1">
    <location>
        <begin position="185"/>
        <end position="206"/>
    </location>
</feature>
<dbReference type="InterPro" id="IPR015915">
    <property type="entry name" value="Kelch-typ_b-propeller"/>
</dbReference>
<feature type="region of interest" description="Disordered" evidence="1">
    <location>
        <begin position="182"/>
        <end position="209"/>
    </location>
</feature>
<dbReference type="Proteomes" id="UP001187471">
    <property type="component" value="Unassembled WGS sequence"/>
</dbReference>
<evidence type="ECO:0000313" key="2">
    <source>
        <dbReference type="EMBL" id="KAK2989818.1"/>
    </source>
</evidence>
<keyword evidence="3" id="KW-1185">Reference proteome</keyword>
<evidence type="ECO:0000313" key="3">
    <source>
        <dbReference type="Proteomes" id="UP001187471"/>
    </source>
</evidence>
<dbReference type="EMBL" id="JAVXUO010000697">
    <property type="protein sequence ID" value="KAK2989818.1"/>
    <property type="molecule type" value="Genomic_DNA"/>
</dbReference>
<dbReference type="Gene3D" id="2.120.10.80">
    <property type="entry name" value="Kelch-type beta propeller"/>
    <property type="match status" value="1"/>
</dbReference>
<accession>A0AA88UQP7</accession>
<protein>
    <submittedName>
        <fullName evidence="2">Uncharacterized protein</fullName>
    </submittedName>
</protein>
<dbReference type="InterPro" id="IPR050354">
    <property type="entry name" value="F-box/kelch-repeat_ARATH"/>
</dbReference>
<dbReference type="Pfam" id="PF01344">
    <property type="entry name" value="Kelch_1"/>
    <property type="match status" value="1"/>
</dbReference>
<dbReference type="InterPro" id="IPR006652">
    <property type="entry name" value="Kelch_1"/>
</dbReference>
<evidence type="ECO:0000256" key="1">
    <source>
        <dbReference type="SAM" id="MobiDB-lite"/>
    </source>
</evidence>
<sequence length="354" mass="39573">MAELGKSRGAPESSKTLRFWGQSFSKTGEKGTIEGYSLNASWLENGEDDGASVSEYPVTAEVRELKIPEGSTSVAVGSLIFYLGGVRERRPLHDVIVHDTSSSVLSGSRPMLCARVEPRASVMEGKIIVFGGNGDYFAQPWMEAFDLGTQEWTPLASPPFQILVDSGWHHEVVDGGCRDDCAGAEAEDGDSDREATADDEEEEEECGDGKITGGRFLIYRIKQNAWAIFDTRGIESGGPFLEFDICYHEALAVGENLYWYNDVLIAYDLTIKQWYRGPVKGLEEQGEQRNFTTTCHTPRLFHLEGNLFCLVWLDDRVAGLAAHRVTEDDDDDWLNENWLHNNIKEFRGREGKKE</sequence>
<proteinExistence type="predicted"/>
<gene>
    <name evidence="2" type="ORF">RJ640_014765</name>
</gene>
<dbReference type="AlphaFoldDB" id="A0AA88UQP7"/>
<comment type="caution">
    <text evidence="2">The sequence shown here is derived from an EMBL/GenBank/DDBJ whole genome shotgun (WGS) entry which is preliminary data.</text>
</comment>
<dbReference type="SUPFAM" id="SSF117281">
    <property type="entry name" value="Kelch motif"/>
    <property type="match status" value="1"/>
</dbReference>
<organism evidence="2 3">
    <name type="scientific">Escallonia rubra</name>
    <dbReference type="NCBI Taxonomy" id="112253"/>
    <lineage>
        <taxon>Eukaryota</taxon>
        <taxon>Viridiplantae</taxon>
        <taxon>Streptophyta</taxon>
        <taxon>Embryophyta</taxon>
        <taxon>Tracheophyta</taxon>
        <taxon>Spermatophyta</taxon>
        <taxon>Magnoliopsida</taxon>
        <taxon>eudicotyledons</taxon>
        <taxon>Gunneridae</taxon>
        <taxon>Pentapetalae</taxon>
        <taxon>asterids</taxon>
        <taxon>campanulids</taxon>
        <taxon>Escalloniales</taxon>
        <taxon>Escalloniaceae</taxon>
        <taxon>Escallonia</taxon>
    </lineage>
</organism>
<dbReference type="PANTHER" id="PTHR24414">
    <property type="entry name" value="F-BOX/KELCH-REPEAT PROTEIN SKIP4"/>
    <property type="match status" value="1"/>
</dbReference>
<dbReference type="PANTHER" id="PTHR24414:SF23">
    <property type="entry name" value="F-BOX_KELCH-REPEAT PROTEIN SKIP6"/>
    <property type="match status" value="1"/>
</dbReference>
<name>A0AA88UQP7_9ASTE</name>